<dbReference type="Proteomes" id="UP001156484">
    <property type="component" value="Chromosome"/>
</dbReference>
<reference evidence="1" key="1">
    <citation type="submission" date="2022-10" db="EMBL/GenBank/DDBJ databases">
        <title>Rhodococcus ferula Z13 complete genome.</title>
        <authorList>
            <person name="Long X."/>
            <person name="Zang M."/>
        </authorList>
    </citation>
    <scope>NUCLEOTIDE SEQUENCE</scope>
    <source>
        <strain evidence="1">Z13</strain>
    </source>
</reference>
<evidence type="ECO:0000313" key="1">
    <source>
        <dbReference type="EMBL" id="UYP17974.1"/>
    </source>
</evidence>
<keyword evidence="2" id="KW-1185">Reference proteome</keyword>
<dbReference type="EMBL" id="CP107551">
    <property type="protein sequence ID" value="UYP17974.1"/>
    <property type="molecule type" value="Genomic_DNA"/>
</dbReference>
<evidence type="ECO:0000313" key="2">
    <source>
        <dbReference type="Proteomes" id="UP001156484"/>
    </source>
</evidence>
<proteinExistence type="predicted"/>
<name>A0ACD4DDC0_9NOCA</name>
<gene>
    <name evidence="1" type="ORF">OED52_15035</name>
</gene>
<protein>
    <submittedName>
        <fullName evidence="1">Type VII secretion target</fullName>
    </submittedName>
</protein>
<sequence length="112" mass="11897">MTTPHDTVRFDGPAVLAIAARLSASADDVDREVRRAFGAMTSGEPALGPEHRESGAGFADGLRRVRAACAGWAAALQTHADALRAAADLYTDHELRTVTALADTERPRSPWS</sequence>
<organism evidence="1 2">
    <name type="scientific">Rhodococcus sacchari</name>
    <dbReference type="NCBI Taxonomy" id="2962047"/>
    <lineage>
        <taxon>Bacteria</taxon>
        <taxon>Bacillati</taxon>
        <taxon>Actinomycetota</taxon>
        <taxon>Actinomycetes</taxon>
        <taxon>Mycobacteriales</taxon>
        <taxon>Nocardiaceae</taxon>
        <taxon>Rhodococcus</taxon>
    </lineage>
</organism>
<accession>A0ACD4DDC0</accession>